<keyword evidence="2" id="KW-0732">Signal</keyword>
<accession>A0A6G1GL51</accession>
<reference evidence="3" key="1">
    <citation type="journal article" date="2020" name="Stud. Mycol.">
        <title>101 Dothideomycetes genomes: a test case for predicting lifestyles and emergence of pathogens.</title>
        <authorList>
            <person name="Haridas S."/>
            <person name="Albert R."/>
            <person name="Binder M."/>
            <person name="Bloem J."/>
            <person name="Labutti K."/>
            <person name="Salamov A."/>
            <person name="Andreopoulos B."/>
            <person name="Baker S."/>
            <person name="Barry K."/>
            <person name="Bills G."/>
            <person name="Bluhm B."/>
            <person name="Cannon C."/>
            <person name="Castanera R."/>
            <person name="Culley D."/>
            <person name="Daum C."/>
            <person name="Ezra D."/>
            <person name="Gonzalez J."/>
            <person name="Henrissat B."/>
            <person name="Kuo A."/>
            <person name="Liang C."/>
            <person name="Lipzen A."/>
            <person name="Lutzoni F."/>
            <person name="Magnuson J."/>
            <person name="Mondo S."/>
            <person name="Nolan M."/>
            <person name="Ohm R."/>
            <person name="Pangilinan J."/>
            <person name="Park H.-J."/>
            <person name="Ramirez L."/>
            <person name="Alfaro M."/>
            <person name="Sun H."/>
            <person name="Tritt A."/>
            <person name="Yoshinaga Y."/>
            <person name="Zwiers L.-H."/>
            <person name="Turgeon B."/>
            <person name="Goodwin S."/>
            <person name="Spatafora J."/>
            <person name="Crous P."/>
            <person name="Grigoriev I."/>
        </authorList>
    </citation>
    <scope>NUCLEOTIDE SEQUENCE</scope>
    <source>
        <strain evidence="3">CBS 113979</strain>
    </source>
</reference>
<dbReference type="AlphaFoldDB" id="A0A6G1GL51"/>
<evidence type="ECO:0000256" key="2">
    <source>
        <dbReference type="SAM" id="SignalP"/>
    </source>
</evidence>
<evidence type="ECO:0008006" key="5">
    <source>
        <dbReference type="Google" id="ProtNLM"/>
    </source>
</evidence>
<gene>
    <name evidence="3" type="ORF">K402DRAFT_398419</name>
</gene>
<keyword evidence="4" id="KW-1185">Reference proteome</keyword>
<feature type="signal peptide" evidence="2">
    <location>
        <begin position="1"/>
        <end position="18"/>
    </location>
</feature>
<sequence length="107" mass="11586">MYLRLHIGLLAISTLVTAESFVDRIIVQNIVHSELDHRQHLGWPTDSDQLFYSKNQSSDSMPVPLYGPIAQDRGQSSATPQLGASGTPFASSPPGLHSPPSSSAVFR</sequence>
<proteinExistence type="predicted"/>
<evidence type="ECO:0000313" key="3">
    <source>
        <dbReference type="EMBL" id="KAF1981544.1"/>
    </source>
</evidence>
<name>A0A6G1GL51_9PEZI</name>
<feature type="region of interest" description="Disordered" evidence="1">
    <location>
        <begin position="52"/>
        <end position="107"/>
    </location>
</feature>
<organism evidence="3 4">
    <name type="scientific">Aulographum hederae CBS 113979</name>
    <dbReference type="NCBI Taxonomy" id="1176131"/>
    <lineage>
        <taxon>Eukaryota</taxon>
        <taxon>Fungi</taxon>
        <taxon>Dikarya</taxon>
        <taxon>Ascomycota</taxon>
        <taxon>Pezizomycotina</taxon>
        <taxon>Dothideomycetes</taxon>
        <taxon>Pleosporomycetidae</taxon>
        <taxon>Aulographales</taxon>
        <taxon>Aulographaceae</taxon>
    </lineage>
</organism>
<feature type="compositionally biased region" description="Low complexity" evidence="1">
    <location>
        <begin position="92"/>
        <end position="107"/>
    </location>
</feature>
<evidence type="ECO:0000256" key="1">
    <source>
        <dbReference type="SAM" id="MobiDB-lite"/>
    </source>
</evidence>
<dbReference type="EMBL" id="ML977197">
    <property type="protein sequence ID" value="KAF1981544.1"/>
    <property type="molecule type" value="Genomic_DNA"/>
</dbReference>
<evidence type="ECO:0000313" key="4">
    <source>
        <dbReference type="Proteomes" id="UP000800041"/>
    </source>
</evidence>
<feature type="compositionally biased region" description="Polar residues" evidence="1">
    <location>
        <begin position="73"/>
        <end position="90"/>
    </location>
</feature>
<dbReference type="Proteomes" id="UP000800041">
    <property type="component" value="Unassembled WGS sequence"/>
</dbReference>
<protein>
    <recommendedName>
        <fullName evidence="5">Secreted protein</fullName>
    </recommendedName>
</protein>
<feature type="chain" id="PRO_5026186990" description="Secreted protein" evidence="2">
    <location>
        <begin position="19"/>
        <end position="107"/>
    </location>
</feature>